<dbReference type="Proteomes" id="UP001165121">
    <property type="component" value="Unassembled WGS sequence"/>
</dbReference>
<dbReference type="EMBL" id="BSXT01005517">
    <property type="protein sequence ID" value="GMF60749.1"/>
    <property type="molecule type" value="Genomic_DNA"/>
</dbReference>
<accession>A0A9W7D7U4</accession>
<gene>
    <name evidence="1" type="ORF">Pfra01_002639100</name>
</gene>
<keyword evidence="2" id="KW-1185">Reference proteome</keyword>
<comment type="caution">
    <text evidence="1">The sequence shown here is derived from an EMBL/GenBank/DDBJ whole genome shotgun (WGS) entry which is preliminary data.</text>
</comment>
<proteinExistence type="predicted"/>
<organism evidence="1 2">
    <name type="scientific">Phytophthora fragariaefolia</name>
    <dbReference type="NCBI Taxonomy" id="1490495"/>
    <lineage>
        <taxon>Eukaryota</taxon>
        <taxon>Sar</taxon>
        <taxon>Stramenopiles</taxon>
        <taxon>Oomycota</taxon>
        <taxon>Peronosporomycetes</taxon>
        <taxon>Peronosporales</taxon>
        <taxon>Peronosporaceae</taxon>
        <taxon>Phytophthora</taxon>
    </lineage>
</organism>
<evidence type="ECO:0000313" key="2">
    <source>
        <dbReference type="Proteomes" id="UP001165121"/>
    </source>
</evidence>
<name>A0A9W7D7U4_9STRA</name>
<dbReference type="AlphaFoldDB" id="A0A9W7D7U4"/>
<dbReference type="OrthoDB" id="120459at2759"/>
<sequence length="181" mass="20525">MAVVKNDPEAGNSRKCCSSQWIARNGPTLHSMMPPRITLISPGALVKWNRERREYEEKLKAPCRISGEDYDTVVESVSSAFEADSHYTDLLDAFCDFKLHKESSDVTDGMLLAEIAHIVDIVKNNTLPDIKELFKRGLKLIMGESDVEAGVLDYFKMFNRIMTDNCLKEFFKDADGRRENA</sequence>
<reference evidence="1" key="1">
    <citation type="submission" date="2023-04" db="EMBL/GenBank/DDBJ databases">
        <title>Phytophthora fragariaefolia NBRC 109709.</title>
        <authorList>
            <person name="Ichikawa N."/>
            <person name="Sato H."/>
            <person name="Tonouchi N."/>
        </authorList>
    </citation>
    <scope>NUCLEOTIDE SEQUENCE</scope>
    <source>
        <strain evidence="1">NBRC 109709</strain>
    </source>
</reference>
<protein>
    <submittedName>
        <fullName evidence="1">Unnamed protein product</fullName>
    </submittedName>
</protein>
<evidence type="ECO:0000313" key="1">
    <source>
        <dbReference type="EMBL" id="GMF60749.1"/>
    </source>
</evidence>